<dbReference type="EMBL" id="CM023485">
    <property type="protein sequence ID" value="KAH6930318.1"/>
    <property type="molecule type" value="Genomic_DNA"/>
</dbReference>
<keyword evidence="2" id="KW-1185">Reference proteome</keyword>
<sequence length="128" mass="13561">MSVANTESSMTLSQSMDSVNTVAEEEWLLKAAGGARGCVAAKVSTLTSVLGARQLRHSGNGSSGSSRPLIPRRVAREDNRSVTRGRNMVVLSLLSRDHKVLKRTGTKMDGSGCPCCQATGDERGKNGR</sequence>
<name>A0ACB7S9H3_HYAAI</name>
<gene>
    <name evidence="1" type="ORF">HPB50_012623</name>
</gene>
<proteinExistence type="predicted"/>
<evidence type="ECO:0000313" key="2">
    <source>
        <dbReference type="Proteomes" id="UP000821845"/>
    </source>
</evidence>
<comment type="caution">
    <text evidence="1">The sequence shown here is derived from an EMBL/GenBank/DDBJ whole genome shotgun (WGS) entry which is preliminary data.</text>
</comment>
<organism evidence="1 2">
    <name type="scientific">Hyalomma asiaticum</name>
    <name type="common">Tick</name>
    <dbReference type="NCBI Taxonomy" id="266040"/>
    <lineage>
        <taxon>Eukaryota</taxon>
        <taxon>Metazoa</taxon>
        <taxon>Ecdysozoa</taxon>
        <taxon>Arthropoda</taxon>
        <taxon>Chelicerata</taxon>
        <taxon>Arachnida</taxon>
        <taxon>Acari</taxon>
        <taxon>Parasitiformes</taxon>
        <taxon>Ixodida</taxon>
        <taxon>Ixodoidea</taxon>
        <taxon>Ixodidae</taxon>
        <taxon>Hyalomminae</taxon>
        <taxon>Hyalomma</taxon>
    </lineage>
</organism>
<evidence type="ECO:0000313" key="1">
    <source>
        <dbReference type="EMBL" id="KAH6930318.1"/>
    </source>
</evidence>
<dbReference type="Proteomes" id="UP000821845">
    <property type="component" value="Chromosome 5"/>
</dbReference>
<protein>
    <submittedName>
        <fullName evidence="1">Uncharacterized protein</fullName>
    </submittedName>
</protein>
<accession>A0ACB7S9H3</accession>
<reference evidence="1" key="1">
    <citation type="submission" date="2020-05" db="EMBL/GenBank/DDBJ databases">
        <title>Large-scale comparative analyses of tick genomes elucidate their genetic diversity and vector capacities.</title>
        <authorList>
            <person name="Jia N."/>
            <person name="Wang J."/>
            <person name="Shi W."/>
            <person name="Du L."/>
            <person name="Sun Y."/>
            <person name="Zhan W."/>
            <person name="Jiang J."/>
            <person name="Wang Q."/>
            <person name="Zhang B."/>
            <person name="Ji P."/>
            <person name="Sakyi L.B."/>
            <person name="Cui X."/>
            <person name="Yuan T."/>
            <person name="Jiang B."/>
            <person name="Yang W."/>
            <person name="Lam T.T.-Y."/>
            <person name="Chang Q."/>
            <person name="Ding S."/>
            <person name="Wang X."/>
            <person name="Zhu J."/>
            <person name="Ruan X."/>
            <person name="Zhao L."/>
            <person name="Wei J."/>
            <person name="Que T."/>
            <person name="Du C."/>
            <person name="Cheng J."/>
            <person name="Dai P."/>
            <person name="Han X."/>
            <person name="Huang E."/>
            <person name="Gao Y."/>
            <person name="Liu J."/>
            <person name="Shao H."/>
            <person name="Ye R."/>
            <person name="Li L."/>
            <person name="Wei W."/>
            <person name="Wang X."/>
            <person name="Wang C."/>
            <person name="Yang T."/>
            <person name="Huo Q."/>
            <person name="Li W."/>
            <person name="Guo W."/>
            <person name="Chen H."/>
            <person name="Zhou L."/>
            <person name="Ni X."/>
            <person name="Tian J."/>
            <person name="Zhou Y."/>
            <person name="Sheng Y."/>
            <person name="Liu T."/>
            <person name="Pan Y."/>
            <person name="Xia L."/>
            <person name="Li J."/>
            <person name="Zhao F."/>
            <person name="Cao W."/>
        </authorList>
    </citation>
    <scope>NUCLEOTIDE SEQUENCE</scope>
    <source>
        <strain evidence="1">Hyas-2018</strain>
    </source>
</reference>